<reference evidence="2" key="1">
    <citation type="journal article" date="2023" name="IScience">
        <title>Live-bearing cockroach genome reveals convergent evolutionary mechanisms linked to viviparity in insects and beyond.</title>
        <authorList>
            <person name="Fouks B."/>
            <person name="Harrison M.C."/>
            <person name="Mikhailova A.A."/>
            <person name="Marchal E."/>
            <person name="English S."/>
            <person name="Carruthers M."/>
            <person name="Jennings E.C."/>
            <person name="Chiamaka E.L."/>
            <person name="Frigard R.A."/>
            <person name="Pippel M."/>
            <person name="Attardo G.M."/>
            <person name="Benoit J.B."/>
            <person name="Bornberg-Bauer E."/>
            <person name="Tobe S.S."/>
        </authorList>
    </citation>
    <scope>NUCLEOTIDE SEQUENCE</scope>
    <source>
        <strain evidence="2">Stay&amp;Tobe</strain>
    </source>
</reference>
<evidence type="ECO:0000313" key="3">
    <source>
        <dbReference type="Proteomes" id="UP001233999"/>
    </source>
</evidence>
<keyword evidence="3" id="KW-1185">Reference proteome</keyword>
<comment type="caution">
    <text evidence="2">The sequence shown here is derived from an EMBL/GenBank/DDBJ whole genome shotgun (WGS) entry which is preliminary data.</text>
</comment>
<dbReference type="EMBL" id="JASPKZ010000811">
    <property type="protein sequence ID" value="KAJ9599424.1"/>
    <property type="molecule type" value="Genomic_DNA"/>
</dbReference>
<evidence type="ECO:0000313" key="2">
    <source>
        <dbReference type="EMBL" id="KAJ9599424.1"/>
    </source>
</evidence>
<keyword evidence="1" id="KW-1133">Transmembrane helix</keyword>
<dbReference type="AlphaFoldDB" id="A0AAD8AHR6"/>
<keyword evidence="1" id="KW-0812">Transmembrane</keyword>
<gene>
    <name evidence="2" type="ORF">L9F63_010093</name>
</gene>
<protein>
    <submittedName>
        <fullName evidence="2">Uncharacterized protein</fullName>
    </submittedName>
</protein>
<reference evidence="2" key="2">
    <citation type="submission" date="2023-05" db="EMBL/GenBank/DDBJ databases">
        <authorList>
            <person name="Fouks B."/>
        </authorList>
    </citation>
    <scope>NUCLEOTIDE SEQUENCE</scope>
    <source>
        <strain evidence="2">Stay&amp;Tobe</strain>
        <tissue evidence="2">Testes</tissue>
    </source>
</reference>
<feature type="non-terminal residue" evidence="2">
    <location>
        <position position="1"/>
    </location>
</feature>
<proteinExistence type="predicted"/>
<name>A0AAD8AHR6_DIPPU</name>
<sequence>PALSLSSYILSFKSLVIFLLISMIKFMLTGSKRLHWTIEEDFLFLMIQLI</sequence>
<feature type="non-terminal residue" evidence="2">
    <location>
        <position position="50"/>
    </location>
</feature>
<organism evidence="2 3">
    <name type="scientific">Diploptera punctata</name>
    <name type="common">Pacific beetle cockroach</name>
    <dbReference type="NCBI Taxonomy" id="6984"/>
    <lineage>
        <taxon>Eukaryota</taxon>
        <taxon>Metazoa</taxon>
        <taxon>Ecdysozoa</taxon>
        <taxon>Arthropoda</taxon>
        <taxon>Hexapoda</taxon>
        <taxon>Insecta</taxon>
        <taxon>Pterygota</taxon>
        <taxon>Neoptera</taxon>
        <taxon>Polyneoptera</taxon>
        <taxon>Dictyoptera</taxon>
        <taxon>Blattodea</taxon>
        <taxon>Blaberoidea</taxon>
        <taxon>Blaberidae</taxon>
        <taxon>Diplopterinae</taxon>
        <taxon>Diploptera</taxon>
    </lineage>
</organism>
<feature type="transmembrane region" description="Helical" evidence="1">
    <location>
        <begin position="6"/>
        <end position="28"/>
    </location>
</feature>
<accession>A0AAD8AHR6</accession>
<dbReference type="Proteomes" id="UP001233999">
    <property type="component" value="Unassembled WGS sequence"/>
</dbReference>
<keyword evidence="1" id="KW-0472">Membrane</keyword>
<evidence type="ECO:0000256" key="1">
    <source>
        <dbReference type="SAM" id="Phobius"/>
    </source>
</evidence>